<protein>
    <submittedName>
        <fullName evidence="1">Uncharacterized protein</fullName>
    </submittedName>
</protein>
<dbReference type="AlphaFoldDB" id="A0A6M5YY65"/>
<reference evidence="2" key="1">
    <citation type="submission" date="2020-05" db="EMBL/GenBank/DDBJ databases">
        <title>Frigoriglobus tundricola gen. nov., sp. nov., a psychrotolerant cellulolytic planctomycete of the family Gemmataceae with two divergent copies of 16S rRNA gene.</title>
        <authorList>
            <person name="Kulichevskaya I.S."/>
            <person name="Ivanova A.A."/>
            <person name="Naumoff D.G."/>
            <person name="Beletsky A.V."/>
            <person name="Rijpstra W.I.C."/>
            <person name="Sinninghe Damste J.S."/>
            <person name="Mardanov A.V."/>
            <person name="Ravin N.V."/>
            <person name="Dedysh S.N."/>
        </authorList>
    </citation>
    <scope>NUCLEOTIDE SEQUENCE [LARGE SCALE GENOMIC DNA]</scope>
    <source>
        <strain evidence="2">PL17</strain>
    </source>
</reference>
<proteinExistence type="predicted"/>
<dbReference type="Proteomes" id="UP000503447">
    <property type="component" value="Chromosome"/>
</dbReference>
<dbReference type="EMBL" id="CP053452">
    <property type="protein sequence ID" value="QJW98464.1"/>
    <property type="molecule type" value="Genomic_DNA"/>
</dbReference>
<evidence type="ECO:0000313" key="2">
    <source>
        <dbReference type="Proteomes" id="UP000503447"/>
    </source>
</evidence>
<sequence>MANVLTVAEIESVSKYQAKSMCWVFAKMEKFNKINMLNW</sequence>
<accession>A0A6M5YY65</accession>
<organism evidence="1 2">
    <name type="scientific">Frigoriglobus tundricola</name>
    <dbReference type="NCBI Taxonomy" id="2774151"/>
    <lineage>
        <taxon>Bacteria</taxon>
        <taxon>Pseudomonadati</taxon>
        <taxon>Planctomycetota</taxon>
        <taxon>Planctomycetia</taxon>
        <taxon>Gemmatales</taxon>
        <taxon>Gemmataceae</taxon>
        <taxon>Frigoriglobus</taxon>
    </lineage>
</organism>
<keyword evidence="2" id="KW-1185">Reference proteome</keyword>
<gene>
    <name evidence="1" type="ORF">FTUN_6054</name>
</gene>
<evidence type="ECO:0000313" key="1">
    <source>
        <dbReference type="EMBL" id="QJW98464.1"/>
    </source>
</evidence>
<dbReference type="KEGG" id="ftj:FTUN_6054"/>
<name>A0A6M5YY65_9BACT</name>